<keyword evidence="3" id="KW-0560">Oxidoreductase</keyword>
<dbReference type="Gene3D" id="3.30.43.10">
    <property type="entry name" value="Uridine Diphospho-n-acetylenolpyruvylglucosamine Reductase, domain 2"/>
    <property type="match status" value="1"/>
</dbReference>
<dbReference type="InterPro" id="IPR016167">
    <property type="entry name" value="FAD-bd_PCMH_sub1"/>
</dbReference>
<dbReference type="SMART" id="SM01092">
    <property type="entry name" value="CO_deh_flav_C"/>
    <property type="match status" value="1"/>
</dbReference>
<feature type="domain" description="FAD-binding PCMH-type" evidence="4">
    <location>
        <begin position="2"/>
        <end position="178"/>
    </location>
</feature>
<dbReference type="InterPro" id="IPR036318">
    <property type="entry name" value="FAD-bd_PCMH-like_sf"/>
</dbReference>
<evidence type="ECO:0000256" key="1">
    <source>
        <dbReference type="ARBA" id="ARBA00022630"/>
    </source>
</evidence>
<keyword evidence="2" id="KW-0274">FAD</keyword>
<proteinExistence type="predicted"/>
<dbReference type="Pfam" id="PF00941">
    <property type="entry name" value="FAD_binding_5"/>
    <property type="match status" value="1"/>
</dbReference>
<dbReference type="FunFam" id="3.30.465.10:FF:000017">
    <property type="entry name" value="Xanthine dehydrogenase, FAD binding subunit"/>
    <property type="match status" value="1"/>
</dbReference>
<dbReference type="InterPro" id="IPR016166">
    <property type="entry name" value="FAD-bd_PCMH"/>
</dbReference>
<keyword evidence="1" id="KW-0285">Flavoprotein</keyword>
<comment type="caution">
    <text evidence="5">The sequence shown here is derived from an EMBL/GenBank/DDBJ whole genome shotgun (WGS) entry which is preliminary data.</text>
</comment>
<dbReference type="AlphaFoldDB" id="A0A919REY4"/>
<dbReference type="InterPro" id="IPR051312">
    <property type="entry name" value="Diverse_Substr_Oxidored"/>
</dbReference>
<keyword evidence="6" id="KW-1185">Reference proteome</keyword>
<evidence type="ECO:0000256" key="2">
    <source>
        <dbReference type="ARBA" id="ARBA00022827"/>
    </source>
</evidence>
<dbReference type="PANTHER" id="PTHR42659">
    <property type="entry name" value="XANTHINE DEHYDROGENASE SUBUNIT C-RELATED"/>
    <property type="match status" value="1"/>
</dbReference>
<dbReference type="SUPFAM" id="SSF55447">
    <property type="entry name" value="CO dehydrogenase flavoprotein C-terminal domain-like"/>
    <property type="match status" value="1"/>
</dbReference>
<dbReference type="Gene3D" id="3.30.390.50">
    <property type="entry name" value="CO dehydrogenase flavoprotein, C-terminal domain"/>
    <property type="match status" value="1"/>
</dbReference>
<dbReference type="PANTHER" id="PTHR42659:SF2">
    <property type="entry name" value="XANTHINE DEHYDROGENASE SUBUNIT C-RELATED"/>
    <property type="match status" value="1"/>
</dbReference>
<dbReference type="InterPro" id="IPR002346">
    <property type="entry name" value="Mopterin_DH_FAD-bd"/>
</dbReference>
<dbReference type="RefSeq" id="WP_204024670.1">
    <property type="nucleotide sequence ID" value="NZ_BOOW01000013.1"/>
</dbReference>
<dbReference type="EMBL" id="BOOW01000013">
    <property type="protein sequence ID" value="GII92142.1"/>
    <property type="molecule type" value="Genomic_DNA"/>
</dbReference>
<evidence type="ECO:0000313" key="5">
    <source>
        <dbReference type="EMBL" id="GII92142.1"/>
    </source>
</evidence>
<protein>
    <submittedName>
        <fullName evidence="5">Carbon monoxide dehydrogenase medium subunit</fullName>
    </submittedName>
</protein>
<organism evidence="5 6">
    <name type="scientific">Sinosporangium siamense</name>
    <dbReference type="NCBI Taxonomy" id="1367973"/>
    <lineage>
        <taxon>Bacteria</taxon>
        <taxon>Bacillati</taxon>
        <taxon>Actinomycetota</taxon>
        <taxon>Actinomycetes</taxon>
        <taxon>Streptosporangiales</taxon>
        <taxon>Streptosporangiaceae</taxon>
        <taxon>Sinosporangium</taxon>
    </lineage>
</organism>
<dbReference type="Gene3D" id="3.30.465.10">
    <property type="match status" value="1"/>
</dbReference>
<dbReference type="InterPro" id="IPR036683">
    <property type="entry name" value="CO_DH_flav_C_dom_sf"/>
</dbReference>
<dbReference type="InterPro" id="IPR016169">
    <property type="entry name" value="FAD-bd_PCMH_sub2"/>
</dbReference>
<evidence type="ECO:0000313" key="6">
    <source>
        <dbReference type="Proteomes" id="UP000606172"/>
    </source>
</evidence>
<sequence>MQVPARFEYEKATSVPHALALLERYGPDARVVAGGHSLIPMMKLRLAQPEALIDINDLRELAHLRVEGGELAVGALVRHAELLASPLVAEHFAILIDAERVIADPVVRNRGTVGGSLCQADPSEDLAAAFAALKADAVVTGPGGSRTVPLRGFHQGPYETVVEPGELLAELRVPVRHGAGSAYEKVERRVGDWPVAAAGALILIEDGLITEAGIGLTAVSAPGFTAPEAEDYLIGREPVDAVFAEAGRRAAAVCNPHADQRGPADYKRHLAGELTRRALRKAARRAAED</sequence>
<dbReference type="PROSITE" id="PS51387">
    <property type="entry name" value="FAD_PCMH"/>
    <property type="match status" value="1"/>
</dbReference>
<evidence type="ECO:0000259" key="4">
    <source>
        <dbReference type="PROSITE" id="PS51387"/>
    </source>
</evidence>
<name>A0A919REY4_9ACTN</name>
<accession>A0A919REY4</accession>
<dbReference type="GO" id="GO:0071949">
    <property type="term" value="F:FAD binding"/>
    <property type="evidence" value="ECO:0007669"/>
    <property type="project" value="InterPro"/>
</dbReference>
<dbReference type="InterPro" id="IPR005107">
    <property type="entry name" value="CO_DH_flav_C"/>
</dbReference>
<dbReference type="Proteomes" id="UP000606172">
    <property type="component" value="Unassembled WGS sequence"/>
</dbReference>
<reference evidence="5" key="1">
    <citation type="submission" date="2021-01" db="EMBL/GenBank/DDBJ databases">
        <title>Whole genome shotgun sequence of Sinosporangium siamense NBRC 109515.</title>
        <authorList>
            <person name="Komaki H."/>
            <person name="Tamura T."/>
        </authorList>
    </citation>
    <scope>NUCLEOTIDE SEQUENCE</scope>
    <source>
        <strain evidence="5">NBRC 109515</strain>
    </source>
</reference>
<evidence type="ECO:0000256" key="3">
    <source>
        <dbReference type="ARBA" id="ARBA00023002"/>
    </source>
</evidence>
<dbReference type="GO" id="GO:0016491">
    <property type="term" value="F:oxidoreductase activity"/>
    <property type="evidence" value="ECO:0007669"/>
    <property type="project" value="UniProtKB-KW"/>
</dbReference>
<gene>
    <name evidence="5" type="ORF">Ssi02_23730</name>
</gene>
<dbReference type="SUPFAM" id="SSF56176">
    <property type="entry name" value="FAD-binding/transporter-associated domain-like"/>
    <property type="match status" value="1"/>
</dbReference>
<dbReference type="Pfam" id="PF03450">
    <property type="entry name" value="CO_deh_flav_C"/>
    <property type="match status" value="1"/>
</dbReference>